<dbReference type="InterPro" id="IPR002523">
    <property type="entry name" value="MgTranspt_CorA/ZnTranspt_ZntB"/>
</dbReference>
<feature type="region of interest" description="Disordered" evidence="8">
    <location>
        <begin position="513"/>
        <end position="555"/>
    </location>
</feature>
<dbReference type="SMART" id="SM00248">
    <property type="entry name" value="ANK"/>
    <property type="match status" value="8"/>
</dbReference>
<evidence type="ECO:0000256" key="6">
    <source>
        <dbReference type="ARBA" id="ARBA00023136"/>
    </source>
</evidence>
<feature type="transmembrane region" description="Helical" evidence="9">
    <location>
        <begin position="989"/>
        <end position="1013"/>
    </location>
</feature>
<feature type="compositionally biased region" description="Polar residues" evidence="8">
    <location>
        <begin position="516"/>
        <end position="534"/>
    </location>
</feature>
<feature type="transmembrane region" description="Helical" evidence="9">
    <location>
        <begin position="947"/>
        <end position="969"/>
    </location>
</feature>
<dbReference type="Proteomes" id="UP001345691">
    <property type="component" value="Unassembled WGS sequence"/>
</dbReference>
<name>A0ABR0JEB9_9EURO</name>
<evidence type="ECO:0000256" key="5">
    <source>
        <dbReference type="ARBA" id="ARBA00023043"/>
    </source>
</evidence>
<feature type="region of interest" description="Disordered" evidence="8">
    <location>
        <begin position="380"/>
        <end position="410"/>
    </location>
</feature>
<accession>A0ABR0JEB9</accession>
<keyword evidence="2 9" id="KW-0812">Transmembrane</keyword>
<evidence type="ECO:0000256" key="2">
    <source>
        <dbReference type="ARBA" id="ARBA00022692"/>
    </source>
</evidence>
<keyword evidence="3" id="KW-0677">Repeat</keyword>
<dbReference type="PROSITE" id="PS50088">
    <property type="entry name" value="ANK_REPEAT"/>
    <property type="match status" value="6"/>
</dbReference>
<feature type="repeat" description="ANK" evidence="7">
    <location>
        <begin position="185"/>
        <end position="217"/>
    </location>
</feature>
<evidence type="ECO:0000313" key="10">
    <source>
        <dbReference type="EMBL" id="KAK5062281.1"/>
    </source>
</evidence>
<organism evidence="10 11">
    <name type="scientific">Exophiala sideris</name>
    <dbReference type="NCBI Taxonomy" id="1016849"/>
    <lineage>
        <taxon>Eukaryota</taxon>
        <taxon>Fungi</taxon>
        <taxon>Dikarya</taxon>
        <taxon>Ascomycota</taxon>
        <taxon>Pezizomycotina</taxon>
        <taxon>Eurotiomycetes</taxon>
        <taxon>Chaetothyriomycetidae</taxon>
        <taxon>Chaetothyriales</taxon>
        <taxon>Herpotrichiellaceae</taxon>
        <taxon>Exophiala</taxon>
    </lineage>
</organism>
<dbReference type="InterPro" id="IPR036770">
    <property type="entry name" value="Ankyrin_rpt-contain_sf"/>
</dbReference>
<feature type="repeat" description="ANK" evidence="7">
    <location>
        <begin position="221"/>
        <end position="253"/>
    </location>
</feature>
<comment type="caution">
    <text evidence="10">The sequence shown here is derived from an EMBL/GenBank/DDBJ whole genome shotgun (WGS) entry which is preliminary data.</text>
</comment>
<feature type="region of interest" description="Disordered" evidence="8">
    <location>
        <begin position="1051"/>
        <end position="1107"/>
    </location>
</feature>
<keyword evidence="6 9" id="KW-0472">Membrane</keyword>
<dbReference type="PROSITE" id="PS50297">
    <property type="entry name" value="ANK_REP_REGION"/>
    <property type="match status" value="4"/>
</dbReference>
<keyword evidence="4 9" id="KW-1133">Transmembrane helix</keyword>
<feature type="compositionally biased region" description="Basic and acidic residues" evidence="8">
    <location>
        <begin position="1078"/>
        <end position="1089"/>
    </location>
</feature>
<keyword evidence="11" id="KW-1185">Reference proteome</keyword>
<evidence type="ECO:0000256" key="3">
    <source>
        <dbReference type="ARBA" id="ARBA00022737"/>
    </source>
</evidence>
<feature type="region of interest" description="Disordered" evidence="8">
    <location>
        <begin position="1149"/>
        <end position="1171"/>
    </location>
</feature>
<evidence type="ECO:0000256" key="1">
    <source>
        <dbReference type="ARBA" id="ARBA00004141"/>
    </source>
</evidence>
<dbReference type="InterPro" id="IPR045863">
    <property type="entry name" value="CorA_TM1_TM2"/>
</dbReference>
<reference evidence="10 11" key="1">
    <citation type="submission" date="2023-08" db="EMBL/GenBank/DDBJ databases">
        <title>Black Yeasts Isolated from many extreme environments.</title>
        <authorList>
            <person name="Coleine C."/>
            <person name="Stajich J.E."/>
            <person name="Selbmann L."/>
        </authorList>
    </citation>
    <scope>NUCLEOTIDE SEQUENCE [LARGE SCALE GENOMIC DNA]</scope>
    <source>
        <strain evidence="10 11">CCFEE 6328</strain>
    </source>
</reference>
<feature type="compositionally biased region" description="Polar residues" evidence="8">
    <location>
        <begin position="1090"/>
        <end position="1099"/>
    </location>
</feature>
<feature type="region of interest" description="Disordered" evidence="8">
    <location>
        <begin position="1123"/>
        <end position="1142"/>
    </location>
</feature>
<dbReference type="EMBL" id="JAVRRF010000008">
    <property type="protein sequence ID" value="KAK5062281.1"/>
    <property type="molecule type" value="Genomic_DNA"/>
</dbReference>
<evidence type="ECO:0008006" key="12">
    <source>
        <dbReference type="Google" id="ProtNLM"/>
    </source>
</evidence>
<feature type="repeat" description="ANK" evidence="7">
    <location>
        <begin position="110"/>
        <end position="142"/>
    </location>
</feature>
<dbReference type="Pfam" id="PF01544">
    <property type="entry name" value="CorA"/>
    <property type="match status" value="1"/>
</dbReference>
<feature type="compositionally biased region" description="Low complexity" evidence="8">
    <location>
        <begin position="535"/>
        <end position="549"/>
    </location>
</feature>
<feature type="repeat" description="ANK" evidence="7">
    <location>
        <begin position="73"/>
        <end position="109"/>
    </location>
</feature>
<keyword evidence="5 7" id="KW-0040">ANK repeat</keyword>
<evidence type="ECO:0000313" key="11">
    <source>
        <dbReference type="Proteomes" id="UP001345691"/>
    </source>
</evidence>
<dbReference type="PANTHER" id="PTHR24178:SF9">
    <property type="entry name" value="ANK_REP_REGION DOMAIN-CONTAINING PROTEIN"/>
    <property type="match status" value="1"/>
</dbReference>
<evidence type="ECO:0000256" key="8">
    <source>
        <dbReference type="SAM" id="MobiDB-lite"/>
    </source>
</evidence>
<protein>
    <recommendedName>
        <fullName evidence="12">Ankyrin repeat protein</fullName>
    </recommendedName>
</protein>
<dbReference type="Gene3D" id="1.20.58.340">
    <property type="entry name" value="Magnesium transport protein CorA, transmembrane region"/>
    <property type="match status" value="1"/>
</dbReference>
<feature type="repeat" description="ANK" evidence="7">
    <location>
        <begin position="254"/>
        <end position="286"/>
    </location>
</feature>
<proteinExistence type="predicted"/>
<sequence length="1171" mass="131796">MAYPPARKLQIDLIKAVNNKQDAKLEDLLKVEQFKERIDDSDLRTLLAKAITVGYSNGVRLLLEAGANPNGDPGKGPLHRTIANPYDKTRNDIITLLLSNGCEIEARDDDGRTPLMVACHRGRNDVIRTLLACGADPNAEDNSGKNTLQIMASESNRNMHWTPEVLSMLLSKINDLNKRDKEGREGRTPLLWAAARGQVALVGALLTPGQRTVDVNQTNDQRHSALHLAARHDEPEIIKLLIQSGARRDAKSDGGWTPLIVAAEAGNERAVDALLTSNANVNARTSSGMSALHWAADNGHLKAVQRIVKEEKALKNTKDSFDSTPLVRAAQNGHWPVVDELRPYVLQGPTNPIARKACERFRAAVVNFFEDKEESDGARIKGNRLDALKNGSNKKGSSKTKPTKPGGVKNKVNKHTVWQILYARDAKDPNKFVVPTVTDNMESKKPLFRWIHLPANNISWLEALLTKHYLEGNARDVSTLKSILHILMRQQHRGAKVHSRFMRPSCKRIWVHQGRPSESTYASPERPSSSNRVVTPTTPTPTSKTHPLPTQMPNQPQQEEDVMALFMPYLHYETHENRTLLAQAIREPSGNTHALEESEMSRLDKDLLLIHGYVDASTDLHPRRTLDQFKHHSTGTEYQDSDQVVYRYCKKTKKVPKIFMVDQLWLIIIGDLLITCFPDRWKQPHRDPLNLFEGVVEDINSTTRPPVRNVFELATVITERCIGTFDRLQWDYDELLFAEMFELSIGRLTRKETQLFRRFKDASSLWLRDHEHGNILHDGGTTGNPDAYLLDGSSDEEGQETTFSQRQEHKWHDRHQQADSFVNDLLNIDKEAALLVECKDVEDELDTLTSVLGQQKQVLIHLDAALRASKNVARTQRDRLELYNKVKEQQQLVDLDIVDLERMARQAKSVNDNLTQVLDLKQKHANAVEASLQRKQAQESAKQGRTIMVFTIVTIVFLPLSFLASFFALNVIEFPRPAGSDGGELHLGWVIKYILGIGLAVSVPLIGLAFAIGDIQAWFDRRRRDRYQSRQQAEAAKGRALYTQQGGFGQGYDVAEKRSPNTSWTKSLLRRRGGQTSRDTEIGLPKPDESYSSNIDVSRQQTQPKLQQQRTNTQLTALHTFARPQVPNGRPPMSSMDSTGQVPRRLVRVGTRGTVQSDETDDLEGARGFGM</sequence>
<dbReference type="SUPFAM" id="SSF144083">
    <property type="entry name" value="Magnesium transport protein CorA, transmembrane region"/>
    <property type="match status" value="1"/>
</dbReference>
<dbReference type="Pfam" id="PF00023">
    <property type="entry name" value="Ank"/>
    <property type="match status" value="1"/>
</dbReference>
<evidence type="ECO:0000256" key="7">
    <source>
        <dbReference type="PROSITE-ProRule" id="PRU00023"/>
    </source>
</evidence>
<dbReference type="SUPFAM" id="SSF48403">
    <property type="entry name" value="Ankyrin repeat"/>
    <property type="match status" value="1"/>
</dbReference>
<dbReference type="Pfam" id="PF12796">
    <property type="entry name" value="Ank_2"/>
    <property type="match status" value="2"/>
</dbReference>
<dbReference type="PANTHER" id="PTHR24178">
    <property type="entry name" value="MOLTING PROTEIN MLT-4"/>
    <property type="match status" value="1"/>
</dbReference>
<evidence type="ECO:0000256" key="4">
    <source>
        <dbReference type="ARBA" id="ARBA00022989"/>
    </source>
</evidence>
<comment type="subcellular location">
    <subcellularLocation>
        <location evidence="1">Membrane</location>
        <topology evidence="1">Multi-pass membrane protein</topology>
    </subcellularLocation>
</comment>
<gene>
    <name evidence="10" type="ORF">LTR69_004639</name>
</gene>
<evidence type="ECO:0000256" key="9">
    <source>
        <dbReference type="SAM" id="Phobius"/>
    </source>
</evidence>
<feature type="repeat" description="ANK" evidence="7">
    <location>
        <begin position="287"/>
        <end position="320"/>
    </location>
</feature>
<dbReference type="InterPro" id="IPR002110">
    <property type="entry name" value="Ankyrin_rpt"/>
</dbReference>
<dbReference type="Gene3D" id="1.25.40.20">
    <property type="entry name" value="Ankyrin repeat-containing domain"/>
    <property type="match status" value="3"/>
</dbReference>